<keyword evidence="5" id="KW-1185">Reference proteome</keyword>
<dbReference type="SUPFAM" id="SSF53850">
    <property type="entry name" value="Periplasmic binding protein-like II"/>
    <property type="match status" value="1"/>
</dbReference>
<feature type="signal peptide" evidence="3">
    <location>
        <begin position="1"/>
        <end position="25"/>
    </location>
</feature>
<protein>
    <recommendedName>
        <fullName evidence="6">ABC transporter substrate-binding protein</fullName>
    </recommendedName>
</protein>
<evidence type="ECO:0000256" key="1">
    <source>
        <dbReference type="ARBA" id="ARBA00004418"/>
    </source>
</evidence>
<dbReference type="eggNOG" id="COG1653">
    <property type="taxonomic scope" value="Bacteria"/>
</dbReference>
<dbReference type="EMBL" id="ATCF01000012">
    <property type="protein sequence ID" value="EPD99882.1"/>
    <property type="molecule type" value="Genomic_DNA"/>
</dbReference>
<dbReference type="Proteomes" id="UP000014400">
    <property type="component" value="Unassembled WGS sequence"/>
</dbReference>
<dbReference type="Gene3D" id="3.40.190.10">
    <property type="entry name" value="Periplasmic binding protein-like II"/>
    <property type="match status" value="2"/>
</dbReference>
<evidence type="ECO:0000256" key="3">
    <source>
        <dbReference type="SAM" id="SignalP"/>
    </source>
</evidence>
<gene>
    <name evidence="4" type="ORF">HMPREF1476_00686</name>
</gene>
<dbReference type="InterPro" id="IPR006311">
    <property type="entry name" value="TAT_signal"/>
</dbReference>
<dbReference type="GeneID" id="64061489"/>
<reference evidence="4 5" key="1">
    <citation type="submission" date="2013-04" db="EMBL/GenBank/DDBJ databases">
        <title>The Genome Sequence of Sutterella wadsworthensis HGA0223.</title>
        <authorList>
            <consortium name="The Broad Institute Genomics Platform"/>
            <person name="Earl A."/>
            <person name="Ward D."/>
            <person name="Feldgarden M."/>
            <person name="Gevers D."/>
            <person name="Schmidt T.M."/>
            <person name="Dover J."/>
            <person name="Dai D."/>
            <person name="Walker B."/>
            <person name="Young S."/>
            <person name="Zeng Q."/>
            <person name="Gargeya S."/>
            <person name="Fitzgerald M."/>
            <person name="Haas B."/>
            <person name="Abouelleil A."/>
            <person name="Allen A.W."/>
            <person name="Alvarado L."/>
            <person name="Arachchi H.M."/>
            <person name="Berlin A.M."/>
            <person name="Chapman S.B."/>
            <person name="Gainer-Dewar J."/>
            <person name="Goldberg J."/>
            <person name="Griggs A."/>
            <person name="Gujja S."/>
            <person name="Hansen M."/>
            <person name="Howarth C."/>
            <person name="Imamovic A."/>
            <person name="Ireland A."/>
            <person name="Larimer J."/>
            <person name="McCowan C."/>
            <person name="Murphy C."/>
            <person name="Pearson M."/>
            <person name="Poon T.W."/>
            <person name="Priest M."/>
            <person name="Roberts A."/>
            <person name="Saif S."/>
            <person name="Shea T."/>
            <person name="Sisk P."/>
            <person name="Sykes S."/>
            <person name="Wortman J."/>
            <person name="Nusbaum C."/>
            <person name="Birren B."/>
        </authorList>
    </citation>
    <scope>NUCLEOTIDE SEQUENCE [LARGE SCALE GENOMIC DNA]</scope>
    <source>
        <strain evidence="4 5">HGA0223</strain>
    </source>
</reference>
<comment type="subcellular location">
    <subcellularLocation>
        <location evidence="1">Periplasm</location>
    </subcellularLocation>
</comment>
<dbReference type="AlphaFoldDB" id="S3C0N2"/>
<feature type="chain" id="PRO_5004506691" description="ABC transporter substrate-binding protein" evidence="3">
    <location>
        <begin position="26"/>
        <end position="429"/>
    </location>
</feature>
<dbReference type="InterPro" id="IPR050490">
    <property type="entry name" value="Bact_solute-bd_prot1"/>
</dbReference>
<name>S3C0N2_9BURK</name>
<keyword evidence="3" id="KW-0732">Signal</keyword>
<dbReference type="STRING" id="1203554.HMPREF1476_00686"/>
<comment type="caution">
    <text evidence="4">The sequence shown here is derived from an EMBL/GenBank/DDBJ whole genome shotgun (WGS) entry which is preliminary data.</text>
</comment>
<dbReference type="Pfam" id="PF13416">
    <property type="entry name" value="SBP_bac_8"/>
    <property type="match status" value="1"/>
</dbReference>
<sequence>MPFNRRQMLQLMTSLAVTTACPAMAWEPESPVELELLHAMPGQDAYFRQVAEAFTAKNPKIRIRFRASPANYPEAHQSILRAAITNKLPDIYHSAWIYFEEAVRQLKKRNAICDVTDLFKAEGDAWAQENYYQSMIDIGTVDGRLYALPFAASTPVFFYNADLVKAAGGDPDNFPTEWEEIIRLGSAIKKLGNADGISFDVEVWPDDWLWQTLILEQGGSLMDKDGKHCGFNNDFGLNAMRLCRRIVTEGGMTMRDYEQSRQQFVAGKIGIIASSPNAARAFTDLVGSKFKLGCQIYPRMNKDHGRLPTGGNGGMILTKDPIKQRAAWEYLKFACGPEGQKIAVLGSGYMPTNKLAEKPEYLGDFYKKNPLWYTPIKQIPFAMGWQGYTGNNGFRIWTKQRDIIGLVMRGSITPEEGVRQIVSATESLF</sequence>
<evidence type="ECO:0000313" key="4">
    <source>
        <dbReference type="EMBL" id="EPD99882.1"/>
    </source>
</evidence>
<proteinExistence type="inferred from homology"/>
<dbReference type="CDD" id="cd14748">
    <property type="entry name" value="PBP2_UgpB"/>
    <property type="match status" value="1"/>
</dbReference>
<evidence type="ECO:0008006" key="6">
    <source>
        <dbReference type="Google" id="ProtNLM"/>
    </source>
</evidence>
<dbReference type="PROSITE" id="PS51318">
    <property type="entry name" value="TAT"/>
    <property type="match status" value="1"/>
</dbReference>
<accession>S3C0N2</accession>
<dbReference type="HOGENOM" id="CLU_031285_3_1_4"/>
<dbReference type="PANTHER" id="PTHR43649:SF12">
    <property type="entry name" value="DIACETYLCHITOBIOSE BINDING PROTEIN DASA"/>
    <property type="match status" value="1"/>
</dbReference>
<dbReference type="RefSeq" id="WP_016474037.1">
    <property type="nucleotide sequence ID" value="NZ_KE150480.1"/>
</dbReference>
<evidence type="ECO:0000256" key="2">
    <source>
        <dbReference type="ARBA" id="ARBA00008520"/>
    </source>
</evidence>
<dbReference type="InterPro" id="IPR006059">
    <property type="entry name" value="SBP"/>
</dbReference>
<organism evidence="4 5">
    <name type="scientific">Sutterella wadsworthensis HGA0223</name>
    <dbReference type="NCBI Taxonomy" id="1203554"/>
    <lineage>
        <taxon>Bacteria</taxon>
        <taxon>Pseudomonadati</taxon>
        <taxon>Pseudomonadota</taxon>
        <taxon>Betaproteobacteria</taxon>
        <taxon>Burkholderiales</taxon>
        <taxon>Sutterellaceae</taxon>
        <taxon>Sutterella</taxon>
    </lineage>
</organism>
<dbReference type="PROSITE" id="PS51257">
    <property type="entry name" value="PROKAR_LIPOPROTEIN"/>
    <property type="match status" value="1"/>
</dbReference>
<dbReference type="PANTHER" id="PTHR43649">
    <property type="entry name" value="ARABINOSE-BINDING PROTEIN-RELATED"/>
    <property type="match status" value="1"/>
</dbReference>
<comment type="similarity">
    <text evidence="2">Belongs to the bacterial solute-binding protein 1 family.</text>
</comment>
<dbReference type="PATRIC" id="fig|1203554.3.peg.676"/>
<evidence type="ECO:0000313" key="5">
    <source>
        <dbReference type="Proteomes" id="UP000014400"/>
    </source>
</evidence>
<dbReference type="GO" id="GO:0042597">
    <property type="term" value="C:periplasmic space"/>
    <property type="evidence" value="ECO:0007669"/>
    <property type="project" value="UniProtKB-SubCell"/>
</dbReference>